<feature type="domain" description="Putative peptidoglycan binding" evidence="2">
    <location>
        <begin position="211"/>
        <end position="285"/>
    </location>
</feature>
<accession>T1ATL2</accession>
<dbReference type="Gene3D" id="3.60.20.10">
    <property type="entry name" value="Glutamine Phosphoribosylpyrophosphate, subunit 1, domain 1"/>
    <property type="match status" value="1"/>
</dbReference>
<dbReference type="InterPro" id="IPR010430">
    <property type="entry name" value="DUF1028"/>
</dbReference>
<reference evidence="3" key="2">
    <citation type="journal article" date="2014" name="ISME J.">
        <title>Microbial stratification in low pH oxic and suboxic macroscopic growths along an acid mine drainage.</title>
        <authorList>
            <person name="Mendez-Garcia C."/>
            <person name="Mesa V."/>
            <person name="Sprenger R.R."/>
            <person name="Richter M."/>
            <person name="Diez M.S."/>
            <person name="Solano J."/>
            <person name="Bargiela R."/>
            <person name="Golyshina O.V."/>
            <person name="Manteca A."/>
            <person name="Ramos J.L."/>
            <person name="Gallego J.R."/>
            <person name="Llorente I."/>
            <person name="Martins Dos Santos V.A."/>
            <person name="Jensen O.N."/>
            <person name="Pelaez A.I."/>
            <person name="Sanchez J."/>
            <person name="Ferrer M."/>
        </authorList>
    </citation>
    <scope>NUCLEOTIDE SEQUENCE</scope>
</reference>
<comment type="caution">
    <text evidence="3">The sequence shown here is derived from an EMBL/GenBank/DDBJ whole genome shotgun (WGS) entry which is preliminary data.</text>
</comment>
<evidence type="ECO:0000259" key="2">
    <source>
        <dbReference type="Pfam" id="PF08823"/>
    </source>
</evidence>
<dbReference type="Pfam" id="PF08823">
    <property type="entry name" value="PG_binding_2"/>
    <property type="match status" value="1"/>
</dbReference>
<proteinExistence type="predicted"/>
<organism evidence="3">
    <name type="scientific">mine drainage metagenome</name>
    <dbReference type="NCBI Taxonomy" id="410659"/>
    <lineage>
        <taxon>unclassified sequences</taxon>
        <taxon>metagenomes</taxon>
        <taxon>ecological metagenomes</taxon>
    </lineage>
</organism>
<dbReference type="PANTHER" id="PTHR39328:SF1">
    <property type="entry name" value="BLL2871 PROTEIN"/>
    <property type="match status" value="1"/>
</dbReference>
<dbReference type="InterPro" id="IPR014927">
    <property type="entry name" value="PG-bd_2"/>
</dbReference>
<dbReference type="SUPFAM" id="SSF56235">
    <property type="entry name" value="N-terminal nucleophile aminohydrolases (Ntn hydrolases)"/>
    <property type="match status" value="1"/>
</dbReference>
<dbReference type="Pfam" id="PF06267">
    <property type="entry name" value="DUF1028"/>
    <property type="match status" value="1"/>
</dbReference>
<evidence type="ECO:0000256" key="1">
    <source>
        <dbReference type="SAM" id="MobiDB-lite"/>
    </source>
</evidence>
<sequence length="336" mass="35950">MPPRFGTFSIVAHDAATQSWGVAVQSRFIAVGAVVPWARAGVGAVATQAMANLAWGSEGLRLLAEGRPAAEVVRTLVAADPERDHRQLGIVDARGGAAAHTGAKCLDWAGHEVGEGFTCQGNILFGPAVVRAMARAYESTPGDLADRLLAALSAGQREGGDRRGQQSAALRIVRPNGGFMGADDRWVDLRVDDHASPIEELRRIFRIYDLTLLNREDPNALLPIRGEVALGVQHDLAILGYYSGRLTGTWDPTGRAAYARFLSEHNFENKQRTDDTIWPSVRAYLKERADAEVARRTGTAPIVPGALSRGPGSQPKQEGGPSPSPPKEGEVVEVSV</sequence>
<evidence type="ECO:0000313" key="3">
    <source>
        <dbReference type="EMBL" id="EQD45355.1"/>
    </source>
</evidence>
<name>T1ATL2_9ZZZZ</name>
<feature type="compositionally biased region" description="Low complexity" evidence="1">
    <location>
        <begin position="311"/>
        <end position="321"/>
    </location>
</feature>
<feature type="non-terminal residue" evidence="3">
    <location>
        <position position="336"/>
    </location>
</feature>
<feature type="region of interest" description="Disordered" evidence="1">
    <location>
        <begin position="295"/>
        <end position="336"/>
    </location>
</feature>
<dbReference type="AlphaFoldDB" id="T1ATL2"/>
<protein>
    <submittedName>
        <fullName evidence="3">Protein containing DUF1028</fullName>
    </submittedName>
</protein>
<reference evidence="3" key="1">
    <citation type="submission" date="2013-08" db="EMBL/GenBank/DDBJ databases">
        <authorList>
            <person name="Mendez C."/>
            <person name="Richter M."/>
            <person name="Ferrer M."/>
            <person name="Sanchez J."/>
        </authorList>
    </citation>
    <scope>NUCLEOTIDE SEQUENCE</scope>
</reference>
<dbReference type="InterPro" id="IPR029055">
    <property type="entry name" value="Ntn_hydrolases_N"/>
</dbReference>
<gene>
    <name evidence="3" type="ORF">B2A_09332</name>
</gene>
<dbReference type="PANTHER" id="PTHR39328">
    <property type="entry name" value="BLL2871 PROTEIN"/>
    <property type="match status" value="1"/>
</dbReference>
<dbReference type="EMBL" id="AUZZ01006739">
    <property type="protein sequence ID" value="EQD45355.1"/>
    <property type="molecule type" value="Genomic_DNA"/>
</dbReference>